<name>A0A7W7S7B7_9ACTN</name>
<evidence type="ECO:0000313" key="2">
    <source>
        <dbReference type="EMBL" id="MBB4944618.1"/>
    </source>
</evidence>
<dbReference type="Proteomes" id="UP000573327">
    <property type="component" value="Unassembled WGS sequence"/>
</dbReference>
<organism evidence="2 3">
    <name type="scientific">Kitasatospora gansuensis</name>
    <dbReference type="NCBI Taxonomy" id="258050"/>
    <lineage>
        <taxon>Bacteria</taxon>
        <taxon>Bacillati</taxon>
        <taxon>Actinomycetota</taxon>
        <taxon>Actinomycetes</taxon>
        <taxon>Kitasatosporales</taxon>
        <taxon>Streptomycetaceae</taxon>
        <taxon>Kitasatospora</taxon>
    </lineage>
</organism>
<comment type="caution">
    <text evidence="2">The sequence shown here is derived from an EMBL/GenBank/DDBJ whole genome shotgun (WGS) entry which is preliminary data.</text>
</comment>
<proteinExistence type="predicted"/>
<feature type="region of interest" description="Disordered" evidence="1">
    <location>
        <begin position="15"/>
        <end position="71"/>
    </location>
</feature>
<keyword evidence="3" id="KW-1185">Reference proteome</keyword>
<evidence type="ECO:0000256" key="1">
    <source>
        <dbReference type="SAM" id="MobiDB-lite"/>
    </source>
</evidence>
<reference evidence="2 3" key="1">
    <citation type="submission" date="2020-08" db="EMBL/GenBank/DDBJ databases">
        <title>Sequencing the genomes of 1000 actinobacteria strains.</title>
        <authorList>
            <person name="Klenk H.-P."/>
        </authorList>
    </citation>
    <scope>NUCLEOTIDE SEQUENCE [LARGE SCALE GENOMIC DNA]</scope>
    <source>
        <strain evidence="2 3">DSM 44786</strain>
    </source>
</reference>
<protein>
    <submittedName>
        <fullName evidence="2">Uncharacterized protein</fullName>
    </submittedName>
</protein>
<dbReference type="EMBL" id="JACHJR010000001">
    <property type="protein sequence ID" value="MBB4944618.1"/>
    <property type="molecule type" value="Genomic_DNA"/>
</dbReference>
<dbReference type="AlphaFoldDB" id="A0A7W7S7B7"/>
<accession>A0A7W7S7B7</accession>
<dbReference type="RefSeq" id="WP_184910687.1">
    <property type="nucleotide sequence ID" value="NZ_JACHJR010000001.1"/>
</dbReference>
<gene>
    <name evidence="2" type="ORF">F4556_000153</name>
</gene>
<feature type="compositionally biased region" description="Basic and acidic residues" evidence="1">
    <location>
        <begin position="21"/>
        <end position="49"/>
    </location>
</feature>
<evidence type="ECO:0000313" key="3">
    <source>
        <dbReference type="Proteomes" id="UP000573327"/>
    </source>
</evidence>
<sequence length="71" mass="7708">MAGFLGQLPAALAFDAGQQSEDERPCRRSWFDPSEAARDAGHGLVEHRPPTGRVHAMTGGHRTIFSSPHNL</sequence>